<evidence type="ECO:0000313" key="2">
    <source>
        <dbReference type="EMBL" id="KAJ3091531.1"/>
    </source>
</evidence>
<accession>A0AAD5XAZ1</accession>
<keyword evidence="3" id="KW-1185">Reference proteome</keyword>
<organism evidence="2 3">
    <name type="scientific">Physocladia obscura</name>
    <dbReference type="NCBI Taxonomy" id="109957"/>
    <lineage>
        <taxon>Eukaryota</taxon>
        <taxon>Fungi</taxon>
        <taxon>Fungi incertae sedis</taxon>
        <taxon>Chytridiomycota</taxon>
        <taxon>Chytridiomycota incertae sedis</taxon>
        <taxon>Chytridiomycetes</taxon>
        <taxon>Chytridiales</taxon>
        <taxon>Chytriomycetaceae</taxon>
        <taxon>Physocladia</taxon>
    </lineage>
</organism>
<dbReference type="Proteomes" id="UP001211907">
    <property type="component" value="Unassembled WGS sequence"/>
</dbReference>
<protein>
    <submittedName>
        <fullName evidence="2">Uncharacterized protein</fullName>
    </submittedName>
</protein>
<feature type="compositionally biased region" description="Polar residues" evidence="1">
    <location>
        <begin position="59"/>
        <end position="92"/>
    </location>
</feature>
<gene>
    <name evidence="2" type="ORF">HK100_007153</name>
</gene>
<dbReference type="AlphaFoldDB" id="A0AAD5XAZ1"/>
<comment type="caution">
    <text evidence="2">The sequence shown here is derived from an EMBL/GenBank/DDBJ whole genome shotgun (WGS) entry which is preliminary data.</text>
</comment>
<proteinExistence type="predicted"/>
<evidence type="ECO:0000256" key="1">
    <source>
        <dbReference type="SAM" id="MobiDB-lite"/>
    </source>
</evidence>
<feature type="non-terminal residue" evidence="2">
    <location>
        <position position="92"/>
    </location>
</feature>
<evidence type="ECO:0000313" key="3">
    <source>
        <dbReference type="Proteomes" id="UP001211907"/>
    </source>
</evidence>
<dbReference type="EMBL" id="JADGJH010003359">
    <property type="protein sequence ID" value="KAJ3091531.1"/>
    <property type="molecule type" value="Genomic_DNA"/>
</dbReference>
<name>A0AAD5XAZ1_9FUNG</name>
<reference evidence="2" key="1">
    <citation type="submission" date="2020-05" db="EMBL/GenBank/DDBJ databases">
        <title>Phylogenomic resolution of chytrid fungi.</title>
        <authorList>
            <person name="Stajich J.E."/>
            <person name="Amses K."/>
            <person name="Simmons R."/>
            <person name="Seto K."/>
            <person name="Myers J."/>
            <person name="Bonds A."/>
            <person name="Quandt C.A."/>
            <person name="Barry K."/>
            <person name="Liu P."/>
            <person name="Grigoriev I."/>
            <person name="Longcore J.E."/>
            <person name="James T.Y."/>
        </authorList>
    </citation>
    <scope>NUCLEOTIDE SEQUENCE</scope>
    <source>
        <strain evidence="2">JEL0513</strain>
    </source>
</reference>
<feature type="region of interest" description="Disordered" evidence="1">
    <location>
        <begin position="35"/>
        <end position="92"/>
    </location>
</feature>
<sequence>MGSNLKTRRVTAIGAGLAAIKTDAARKTALSKSISASTPIMGGIPSPIASLGPSPPASPDTQTQSLNQSRIHDQSQNQSWVQYQNQIQAQSA</sequence>